<sequence length="137" mass="16132">MLKKHWNNLNKISLRNKRNVFWPKVTLNDNCDLFLTRLKPLIKQLQTNSQLHSRNSEIIQKQLPSNIIEEVSSDVDQNDITHYLSNHAVLTLNKFMAKLRIVYDASAHFKEMKRDTAIHYNLPNVRGVYRDSLHLPN</sequence>
<evidence type="ECO:0000313" key="1">
    <source>
        <dbReference type="EMBL" id="EJW76392.1"/>
    </source>
</evidence>
<accession>J9EH94</accession>
<name>J9EH94_WUCBA</name>
<protein>
    <submittedName>
        <fullName evidence="1">Uncharacterized protein</fullName>
    </submittedName>
</protein>
<reference evidence="2" key="1">
    <citation type="submission" date="2012-08" db="EMBL/GenBank/DDBJ databases">
        <title>The Genome Sequence of Wuchereria bancrofti.</title>
        <authorList>
            <person name="Nutman T.B."/>
            <person name="Fink D.L."/>
            <person name="Russ C."/>
            <person name="Young S."/>
            <person name="Zeng Q."/>
            <person name="Koehrsen M."/>
            <person name="Alvarado L."/>
            <person name="Berlin A."/>
            <person name="Chapman S.B."/>
            <person name="Chen Z."/>
            <person name="Freedman E."/>
            <person name="Gellesch M."/>
            <person name="Goldberg J."/>
            <person name="Griggs A."/>
            <person name="Gujja S."/>
            <person name="Heilman E.R."/>
            <person name="Heiman D."/>
            <person name="Hepburn T."/>
            <person name="Howarth C."/>
            <person name="Jen D."/>
            <person name="Larson L."/>
            <person name="Lewis B."/>
            <person name="Mehta T."/>
            <person name="Park D."/>
            <person name="Pearson M."/>
            <person name="Roberts A."/>
            <person name="Saif S."/>
            <person name="Shea T."/>
            <person name="Shenoy N."/>
            <person name="Sisk P."/>
            <person name="Stolte C."/>
            <person name="Sykes S."/>
            <person name="Walk T."/>
            <person name="White J."/>
            <person name="Yandava C."/>
            <person name="Haas B."/>
            <person name="Henn M.R."/>
            <person name="Nusbaum C."/>
            <person name="Birren B."/>
        </authorList>
    </citation>
    <scope>NUCLEOTIDE SEQUENCE [LARGE SCALE GENOMIC DNA]</scope>
    <source>
        <strain evidence="2">NA</strain>
    </source>
</reference>
<comment type="caution">
    <text evidence="1">The sequence shown here is derived from an EMBL/GenBank/DDBJ whole genome shotgun (WGS) entry which is preliminary data.</text>
</comment>
<evidence type="ECO:0000313" key="2">
    <source>
        <dbReference type="Proteomes" id="UP000004810"/>
    </source>
</evidence>
<dbReference type="Proteomes" id="UP000004810">
    <property type="component" value="Unassembled WGS sequence"/>
</dbReference>
<dbReference type="AlphaFoldDB" id="J9EH94"/>
<proteinExistence type="predicted"/>
<feature type="non-terminal residue" evidence="1">
    <location>
        <position position="137"/>
    </location>
</feature>
<gene>
    <name evidence="1" type="ORF">WUBG_12698</name>
</gene>
<dbReference type="EMBL" id="ADBV01009131">
    <property type="protein sequence ID" value="EJW76392.1"/>
    <property type="molecule type" value="Genomic_DNA"/>
</dbReference>
<organism evidence="1 2">
    <name type="scientific">Wuchereria bancrofti</name>
    <dbReference type="NCBI Taxonomy" id="6293"/>
    <lineage>
        <taxon>Eukaryota</taxon>
        <taxon>Metazoa</taxon>
        <taxon>Ecdysozoa</taxon>
        <taxon>Nematoda</taxon>
        <taxon>Chromadorea</taxon>
        <taxon>Rhabditida</taxon>
        <taxon>Spirurina</taxon>
        <taxon>Spiruromorpha</taxon>
        <taxon>Filarioidea</taxon>
        <taxon>Onchocercidae</taxon>
        <taxon>Wuchereria</taxon>
    </lineage>
</organism>